<organism evidence="5 6">
    <name type="scientific">Amorphus orientalis</name>
    <dbReference type="NCBI Taxonomy" id="649198"/>
    <lineage>
        <taxon>Bacteria</taxon>
        <taxon>Pseudomonadati</taxon>
        <taxon>Pseudomonadota</taxon>
        <taxon>Alphaproteobacteria</taxon>
        <taxon>Hyphomicrobiales</taxon>
        <taxon>Amorphaceae</taxon>
        <taxon>Amorphus</taxon>
    </lineage>
</organism>
<proteinExistence type="inferred from homology"/>
<comment type="similarity">
    <text evidence="1 4">Belongs to the enoyl-CoA hydratase/isomerase family.</text>
</comment>
<dbReference type="EC" id="4.2.1.17" evidence="5"/>
<dbReference type="RefSeq" id="WP_306884489.1">
    <property type="nucleotide sequence ID" value="NZ_JAUSUL010000001.1"/>
</dbReference>
<dbReference type="PANTHER" id="PTHR11941">
    <property type="entry name" value="ENOYL-COA HYDRATASE-RELATED"/>
    <property type="match status" value="1"/>
</dbReference>
<evidence type="ECO:0000256" key="4">
    <source>
        <dbReference type="RuleBase" id="RU003707"/>
    </source>
</evidence>
<dbReference type="FunFam" id="1.10.12.10:FF:000001">
    <property type="entry name" value="Probable enoyl-CoA hydratase, mitochondrial"/>
    <property type="match status" value="1"/>
</dbReference>
<protein>
    <submittedName>
        <fullName evidence="5">Enoyl-CoA hydratase</fullName>
        <ecNumber evidence="5">4.2.1.17</ecNumber>
    </submittedName>
</protein>
<evidence type="ECO:0000313" key="6">
    <source>
        <dbReference type="Proteomes" id="UP001229244"/>
    </source>
</evidence>
<gene>
    <name evidence="5" type="ORF">J2S73_001141</name>
</gene>
<dbReference type="Gene3D" id="1.10.12.10">
    <property type="entry name" value="Lyase 2-enoyl-coa Hydratase, Chain A, domain 2"/>
    <property type="match status" value="1"/>
</dbReference>
<evidence type="ECO:0000256" key="3">
    <source>
        <dbReference type="ARBA" id="ARBA00023239"/>
    </source>
</evidence>
<comment type="caution">
    <text evidence="5">The sequence shown here is derived from an EMBL/GenBank/DDBJ whole genome shotgun (WGS) entry which is preliminary data.</text>
</comment>
<keyword evidence="3 5" id="KW-0456">Lyase</keyword>
<dbReference type="GO" id="GO:0004300">
    <property type="term" value="F:enoyl-CoA hydratase activity"/>
    <property type="evidence" value="ECO:0007669"/>
    <property type="project" value="UniProtKB-EC"/>
</dbReference>
<dbReference type="InterPro" id="IPR014748">
    <property type="entry name" value="Enoyl-CoA_hydra_C"/>
</dbReference>
<reference evidence="5" key="1">
    <citation type="submission" date="2023-07" db="EMBL/GenBank/DDBJ databases">
        <title>Genomic Encyclopedia of Type Strains, Phase IV (KMG-IV): sequencing the most valuable type-strain genomes for metagenomic binning, comparative biology and taxonomic classification.</title>
        <authorList>
            <person name="Goeker M."/>
        </authorList>
    </citation>
    <scope>NUCLEOTIDE SEQUENCE</scope>
    <source>
        <strain evidence="5">DSM 21202</strain>
    </source>
</reference>
<keyword evidence="2" id="KW-0443">Lipid metabolism</keyword>
<evidence type="ECO:0000313" key="5">
    <source>
        <dbReference type="EMBL" id="MDQ0314704.1"/>
    </source>
</evidence>
<dbReference type="SUPFAM" id="SSF52096">
    <property type="entry name" value="ClpP/crotonase"/>
    <property type="match status" value="1"/>
</dbReference>
<accession>A0AAE3VM87</accession>
<dbReference type="InterPro" id="IPR001753">
    <property type="entry name" value="Enoyl-CoA_hydra/iso"/>
</dbReference>
<dbReference type="AlphaFoldDB" id="A0AAE3VM87"/>
<sequence>MNGPEAAAPHLLAERRGRIFLLTLNRPAARNAISPEMACRLSDAYETFAEDDELRVMVLVGAGDKAFCSGGDLALTLPLLTGAREPEDDWDRRVLDDPSVMNRSALRHHALDKPIIAAINGPCLAGGMETMLATDIRIASETAVFGLPEAKRGLIPFAGSLVRLPRQVPQAMAMEILLTGDFIDARRAYDMGLINRVVPQDEVLATALDMAGRIAANGPVAVQAIKRTVRLASGASLSEGFAHEDEAKATVMASEDAREGPRAFMEKRPARFVGR</sequence>
<dbReference type="Gene3D" id="3.90.226.10">
    <property type="entry name" value="2-enoyl-CoA Hydratase, Chain A, domain 1"/>
    <property type="match status" value="1"/>
</dbReference>
<name>A0AAE3VM87_9HYPH</name>
<dbReference type="Pfam" id="PF00378">
    <property type="entry name" value="ECH_1"/>
    <property type="match status" value="1"/>
</dbReference>
<dbReference type="EMBL" id="JAUSUL010000001">
    <property type="protein sequence ID" value="MDQ0314704.1"/>
    <property type="molecule type" value="Genomic_DNA"/>
</dbReference>
<dbReference type="InterPro" id="IPR018376">
    <property type="entry name" value="Enoyl-CoA_hyd/isom_CS"/>
</dbReference>
<keyword evidence="6" id="KW-1185">Reference proteome</keyword>
<dbReference type="CDD" id="cd06558">
    <property type="entry name" value="crotonase-like"/>
    <property type="match status" value="1"/>
</dbReference>
<dbReference type="GO" id="GO:0006635">
    <property type="term" value="P:fatty acid beta-oxidation"/>
    <property type="evidence" value="ECO:0007669"/>
    <property type="project" value="TreeGrafter"/>
</dbReference>
<evidence type="ECO:0000256" key="2">
    <source>
        <dbReference type="ARBA" id="ARBA00023098"/>
    </source>
</evidence>
<dbReference type="InterPro" id="IPR029045">
    <property type="entry name" value="ClpP/crotonase-like_dom_sf"/>
</dbReference>
<dbReference type="PANTHER" id="PTHR11941:SF169">
    <property type="entry name" value="(7AS)-7A-METHYL-1,5-DIOXO-2,3,5,6,7,7A-HEXAHYDRO-1H-INDENE-CARBOXYL-COA HYDROLASE"/>
    <property type="match status" value="1"/>
</dbReference>
<dbReference type="PROSITE" id="PS00166">
    <property type="entry name" value="ENOYL_COA_HYDRATASE"/>
    <property type="match status" value="1"/>
</dbReference>
<dbReference type="Proteomes" id="UP001229244">
    <property type="component" value="Unassembled WGS sequence"/>
</dbReference>
<evidence type="ECO:0000256" key="1">
    <source>
        <dbReference type="ARBA" id="ARBA00005254"/>
    </source>
</evidence>